<dbReference type="Gene3D" id="3.40.50.1820">
    <property type="entry name" value="alpha/beta hydrolase"/>
    <property type="match status" value="1"/>
</dbReference>
<keyword evidence="1 3" id="KW-0378">Hydrolase</keyword>
<dbReference type="AlphaFoldDB" id="A0A3N4G9M5"/>
<organism evidence="3 4">
    <name type="scientific">Gordonia oryzae</name>
    <dbReference type="NCBI Taxonomy" id="2487349"/>
    <lineage>
        <taxon>Bacteria</taxon>
        <taxon>Bacillati</taxon>
        <taxon>Actinomycetota</taxon>
        <taxon>Actinomycetes</taxon>
        <taxon>Mycobacteriales</taxon>
        <taxon>Gordoniaceae</taxon>
        <taxon>Gordonia</taxon>
    </lineage>
</organism>
<proteinExistence type="predicted"/>
<dbReference type="PRINTS" id="PR00111">
    <property type="entry name" value="ABHYDROLASE"/>
</dbReference>
<evidence type="ECO:0000259" key="2">
    <source>
        <dbReference type="Pfam" id="PF00561"/>
    </source>
</evidence>
<evidence type="ECO:0000313" key="4">
    <source>
        <dbReference type="Proteomes" id="UP000267536"/>
    </source>
</evidence>
<feature type="domain" description="AB hydrolase-1" evidence="2">
    <location>
        <begin position="43"/>
        <end position="273"/>
    </location>
</feature>
<gene>
    <name evidence="3" type="ORF">EF294_13305</name>
</gene>
<keyword evidence="4" id="KW-1185">Reference proteome</keyword>
<dbReference type="InterPro" id="IPR000639">
    <property type="entry name" value="Epox_hydrolase-like"/>
</dbReference>
<dbReference type="Proteomes" id="UP000267536">
    <property type="component" value="Unassembled WGS sequence"/>
</dbReference>
<accession>A0A3N4G9M5</accession>
<dbReference type="PANTHER" id="PTHR43329">
    <property type="entry name" value="EPOXIDE HYDROLASE"/>
    <property type="match status" value="1"/>
</dbReference>
<evidence type="ECO:0000256" key="1">
    <source>
        <dbReference type="ARBA" id="ARBA00022801"/>
    </source>
</evidence>
<dbReference type="EMBL" id="RKMH01000009">
    <property type="protein sequence ID" value="RPA59459.1"/>
    <property type="molecule type" value="Genomic_DNA"/>
</dbReference>
<dbReference type="OrthoDB" id="2987348at2"/>
<comment type="caution">
    <text evidence="3">The sequence shown here is derived from an EMBL/GenBank/DDBJ whole genome shotgun (WGS) entry which is preliminary data.</text>
</comment>
<dbReference type="SUPFAM" id="SSF53474">
    <property type="entry name" value="alpha/beta-Hydrolases"/>
    <property type="match status" value="1"/>
</dbReference>
<dbReference type="InterPro" id="IPR000073">
    <property type="entry name" value="AB_hydrolase_1"/>
</dbReference>
<evidence type="ECO:0000313" key="3">
    <source>
        <dbReference type="EMBL" id="RPA59459.1"/>
    </source>
</evidence>
<dbReference type="PRINTS" id="PR00412">
    <property type="entry name" value="EPOXHYDRLASE"/>
</dbReference>
<name>A0A3N4G9M5_9ACTN</name>
<dbReference type="Pfam" id="PF00561">
    <property type="entry name" value="Abhydrolase_1"/>
    <property type="match status" value="1"/>
</dbReference>
<reference evidence="3 4" key="1">
    <citation type="submission" date="2018-11" db="EMBL/GenBank/DDBJ databases">
        <title>Draft genome sequence of Gordonia sp. RS15-1S isolated from rice stems.</title>
        <authorList>
            <person name="Muangham S."/>
        </authorList>
    </citation>
    <scope>NUCLEOTIDE SEQUENCE [LARGE SCALE GENOMIC DNA]</scope>
    <source>
        <strain evidence="3 4">RS15-1S</strain>
    </source>
</reference>
<protein>
    <submittedName>
        <fullName evidence="3">Alpha/beta fold hydrolase</fullName>
    </submittedName>
</protein>
<sequence length="290" mass="31682">MMTDDSNTGETGRISEFGRDGYVFDVIDSGRVGSGEVPGAGIPIVLLHGFPERASCWNLVTPILNERGYRTVAPDQRGYSPRARPAAVRDYRISELARDVIALADALDAPKIHLVGHDWGSGVAWAVAADHPDRVATLTALAVPHPGAYLRAMPRGQLLRSWYMGVFQIPGFAEWALSKGMSNPRAARFGPPGFAEQLQADIIDYGALTGGLNWYRALKYGDRGLMNRKVTVPTTHIWSDGDTYLSRAGARGCAQMVDAPYDFIVLEGVDHWIPQRRPEQVAEAILARIA</sequence>
<dbReference type="InterPro" id="IPR029058">
    <property type="entry name" value="AB_hydrolase_fold"/>
</dbReference>
<dbReference type="RefSeq" id="WP_123930662.1">
    <property type="nucleotide sequence ID" value="NZ_JBPSDP010000008.1"/>
</dbReference>
<dbReference type="GO" id="GO:0016787">
    <property type="term" value="F:hydrolase activity"/>
    <property type="evidence" value="ECO:0007669"/>
    <property type="project" value="UniProtKB-KW"/>
</dbReference>